<gene>
    <name evidence="4" type="ORF">JIN85_04650</name>
</gene>
<dbReference type="Pfam" id="PF12833">
    <property type="entry name" value="HTH_18"/>
    <property type="match status" value="1"/>
</dbReference>
<evidence type="ECO:0000256" key="2">
    <source>
        <dbReference type="ARBA" id="ARBA00023163"/>
    </source>
</evidence>
<keyword evidence="1" id="KW-0805">Transcription regulation</keyword>
<dbReference type="AlphaFoldDB" id="A0A934VV06"/>
<dbReference type="Gene3D" id="1.10.10.60">
    <property type="entry name" value="Homeodomain-like"/>
    <property type="match status" value="1"/>
</dbReference>
<feature type="domain" description="HTH araC/xylS-type" evidence="3">
    <location>
        <begin position="14"/>
        <end position="59"/>
    </location>
</feature>
<keyword evidence="2" id="KW-0804">Transcription</keyword>
<evidence type="ECO:0000256" key="1">
    <source>
        <dbReference type="ARBA" id="ARBA00023015"/>
    </source>
</evidence>
<dbReference type="Proteomes" id="UP000603141">
    <property type="component" value="Unassembled WGS sequence"/>
</dbReference>
<dbReference type="InterPro" id="IPR009057">
    <property type="entry name" value="Homeodomain-like_sf"/>
</dbReference>
<dbReference type="RefSeq" id="WP_200268285.1">
    <property type="nucleotide sequence ID" value="NZ_JAENIJ010000005.1"/>
</dbReference>
<evidence type="ECO:0000313" key="5">
    <source>
        <dbReference type="Proteomes" id="UP000603141"/>
    </source>
</evidence>
<dbReference type="PROSITE" id="PS01124">
    <property type="entry name" value="HTH_ARAC_FAMILY_2"/>
    <property type="match status" value="1"/>
</dbReference>
<name>A0A934VV06_9BACT</name>
<dbReference type="EMBL" id="JAENIJ010000005">
    <property type="protein sequence ID" value="MBK1881690.1"/>
    <property type="molecule type" value="Genomic_DNA"/>
</dbReference>
<dbReference type="GO" id="GO:0043565">
    <property type="term" value="F:sequence-specific DNA binding"/>
    <property type="evidence" value="ECO:0007669"/>
    <property type="project" value="InterPro"/>
</dbReference>
<dbReference type="GO" id="GO:0003700">
    <property type="term" value="F:DNA-binding transcription factor activity"/>
    <property type="evidence" value="ECO:0007669"/>
    <property type="project" value="InterPro"/>
</dbReference>
<evidence type="ECO:0000259" key="3">
    <source>
        <dbReference type="PROSITE" id="PS01124"/>
    </source>
</evidence>
<comment type="caution">
    <text evidence="4">The sequence shown here is derived from an EMBL/GenBank/DDBJ whole genome shotgun (WGS) entry which is preliminary data.</text>
</comment>
<keyword evidence="5" id="KW-1185">Reference proteome</keyword>
<dbReference type="InterPro" id="IPR018060">
    <property type="entry name" value="HTH_AraC"/>
</dbReference>
<dbReference type="SUPFAM" id="SSF46689">
    <property type="entry name" value="Homeodomain-like"/>
    <property type="match status" value="1"/>
</dbReference>
<protein>
    <submittedName>
        <fullName evidence="4">Helix-turn-helix domain-containing protein</fullName>
    </submittedName>
</protein>
<accession>A0A934VV06</accession>
<evidence type="ECO:0000313" key="4">
    <source>
        <dbReference type="EMBL" id="MBK1881690.1"/>
    </source>
</evidence>
<sequence>MTKHGPEKISTRGRAQLFLERTDLPIKNVCWLVGFNNTEQMRVVFQRLLGMAPGEYRNQRGGGRGIHSQI</sequence>
<organism evidence="4 5">
    <name type="scientific">Luteolibacter pohnpeiensis</name>
    <dbReference type="NCBI Taxonomy" id="454153"/>
    <lineage>
        <taxon>Bacteria</taxon>
        <taxon>Pseudomonadati</taxon>
        <taxon>Verrucomicrobiota</taxon>
        <taxon>Verrucomicrobiia</taxon>
        <taxon>Verrucomicrobiales</taxon>
        <taxon>Verrucomicrobiaceae</taxon>
        <taxon>Luteolibacter</taxon>
    </lineage>
</organism>
<reference evidence="4" key="1">
    <citation type="submission" date="2021-01" db="EMBL/GenBank/DDBJ databases">
        <title>Modified the classification status of verrucomicrobia.</title>
        <authorList>
            <person name="Feng X."/>
        </authorList>
    </citation>
    <scope>NUCLEOTIDE SEQUENCE</scope>
    <source>
        <strain evidence="4">KCTC 22041</strain>
    </source>
</reference>
<proteinExistence type="predicted"/>